<feature type="domain" description="ImpA C-terminal" evidence="3">
    <location>
        <begin position="236"/>
        <end position="341"/>
    </location>
</feature>
<dbReference type="EMBL" id="JAUOOM010000038">
    <property type="protein sequence ID" value="MDO6409813.1"/>
    <property type="molecule type" value="Genomic_DNA"/>
</dbReference>
<evidence type="ECO:0000256" key="1">
    <source>
        <dbReference type="SAM" id="Phobius"/>
    </source>
</evidence>
<dbReference type="PANTHER" id="PTHR37024:SF5">
    <property type="entry name" value="IMPA N-TERMINAL DOMAIN-CONTAINING PROTEIN"/>
    <property type="match status" value="1"/>
</dbReference>
<protein>
    <submittedName>
        <fullName evidence="4">VasL domain-containing protein</fullName>
    </submittedName>
</protein>
<accession>A0AAP9KPN4</accession>
<sequence>MMSELPPQPIQIGGDPRTFSEYVTLRDEIGKLSHPARPDVDWRHVEKLCLALFELNGVELQSASWYTLARIHTAGVHGLNEGLSILEALIACQWTVLWPQAMSARMDIISTLVRRLQNFLRCCMFQHQDELTGLYRSEALLQSLRDTLTGYGMRDAGQTGALYEQIKSAIVHLKEGAVNMPQPLSEPPTPKVYVTQPTVGASASMLKPFVSGACCTLLAGAMVLGGVVWFRYEQMQQQAHMEQQRRVKEAIPFERLQSWQQGMAELQQLTEQLNRLDKTRGKYLTVSELKSSIFSVMQAFNQHPPVEEQLRRYAEDEGNQSGEQVQIEILLRQLEYRYQLLREEKGN</sequence>
<feature type="transmembrane region" description="Helical" evidence="1">
    <location>
        <begin position="209"/>
        <end position="232"/>
    </location>
</feature>
<dbReference type="InterPro" id="IPR010657">
    <property type="entry name" value="ImpA_N"/>
</dbReference>
<dbReference type="InterPro" id="IPR021069">
    <property type="entry name" value="ImpA_C"/>
</dbReference>
<reference evidence="5" key="2">
    <citation type="journal article" date="2020" name="Environ. Microbiol.">
        <title>The extreme plant-growth-promoting properties of Pantoea phytobeneficialis MSR2 revealed by functional and genomic analysis.</title>
        <authorList>
            <person name="Nascimento F.X."/>
            <person name="Hernandez A.G."/>
            <person name="Glick B.R."/>
            <person name="Rossi M.J."/>
        </authorList>
    </citation>
    <scope>NUCLEOTIDE SEQUENCE</scope>
    <source>
        <strain evidence="5">MSR2</strain>
    </source>
</reference>
<evidence type="ECO:0000313" key="5">
    <source>
        <dbReference type="EMBL" id="QGR07002.1"/>
    </source>
</evidence>
<evidence type="ECO:0000313" key="7">
    <source>
        <dbReference type="Proteomes" id="UP001171299"/>
    </source>
</evidence>
<keyword evidence="1" id="KW-1133">Transmembrane helix</keyword>
<reference evidence="4" key="3">
    <citation type="submission" date="2023-07" db="EMBL/GenBank/DDBJ databases">
        <title>The extreme plant-growth-promoting properties of Pantoea phytobeneficialis PF55 revealed by functional and genomic analysis.</title>
        <authorList>
            <person name="Nascimento F.X."/>
            <person name="Marcio R.J."/>
        </authorList>
    </citation>
    <scope>NUCLEOTIDE SEQUENCE</scope>
    <source>
        <strain evidence="4">PF55</strain>
    </source>
</reference>
<dbReference type="Proteomes" id="UP001171299">
    <property type="component" value="Unassembled WGS sequence"/>
</dbReference>
<dbReference type="AlphaFoldDB" id="A0AAP9KPN4"/>
<dbReference type="EMBL" id="CP024636">
    <property type="protein sequence ID" value="QGR07002.1"/>
    <property type="molecule type" value="Genomic_DNA"/>
</dbReference>
<gene>
    <name evidence="5" type="ORF">CTZ24_11475</name>
    <name evidence="4" type="ORF">Q3404_24895</name>
</gene>
<name>A0AAP9KPN4_9GAMM</name>
<dbReference type="Pfam" id="PF06812">
    <property type="entry name" value="ImpA_N"/>
    <property type="match status" value="1"/>
</dbReference>
<dbReference type="PANTHER" id="PTHR37024">
    <property type="entry name" value="TYPE VI SECRETION SYSTEM DUF2094 AND IMPA-RELATED DOMAIN PROTEIN"/>
    <property type="match status" value="1"/>
</dbReference>
<dbReference type="Pfam" id="PF12486">
    <property type="entry name" value="VasL"/>
    <property type="match status" value="1"/>
</dbReference>
<dbReference type="RefSeq" id="WP_208723575.1">
    <property type="nucleotide sequence ID" value="NZ_CP024636.1"/>
</dbReference>
<evidence type="ECO:0000259" key="3">
    <source>
        <dbReference type="Pfam" id="PF12486"/>
    </source>
</evidence>
<proteinExistence type="predicted"/>
<evidence type="ECO:0000313" key="6">
    <source>
        <dbReference type="Proteomes" id="UP000424872"/>
    </source>
</evidence>
<feature type="domain" description="ImpA N-terminal" evidence="2">
    <location>
        <begin position="12"/>
        <end position="113"/>
    </location>
</feature>
<keyword evidence="1" id="KW-0812">Transmembrane</keyword>
<evidence type="ECO:0000313" key="4">
    <source>
        <dbReference type="EMBL" id="MDO6409813.1"/>
    </source>
</evidence>
<dbReference type="Proteomes" id="UP000424872">
    <property type="component" value="Chromosome"/>
</dbReference>
<reference evidence="6" key="1">
    <citation type="submission" date="2017-11" db="EMBL/GenBank/DDBJ databases">
        <title>Genome sequence of Pantoea sp. MSR2.</title>
        <authorList>
            <person name="Nascimento F.X."/>
        </authorList>
    </citation>
    <scope>NUCLEOTIDE SEQUENCE [LARGE SCALE GENOMIC DNA]</scope>
    <source>
        <strain evidence="6">MSR2</strain>
    </source>
</reference>
<keyword evidence="1" id="KW-0472">Membrane</keyword>
<organism evidence="5 6">
    <name type="scientific">Pantoea phytobeneficialis</name>
    <dbReference type="NCBI Taxonomy" id="2052056"/>
    <lineage>
        <taxon>Bacteria</taxon>
        <taxon>Pseudomonadati</taxon>
        <taxon>Pseudomonadota</taxon>
        <taxon>Gammaproteobacteria</taxon>
        <taxon>Enterobacterales</taxon>
        <taxon>Erwiniaceae</taxon>
        <taxon>Pantoea</taxon>
    </lineage>
</organism>
<keyword evidence="7" id="KW-1185">Reference proteome</keyword>
<dbReference type="KEGG" id="ppho:CTZ24_11475"/>
<evidence type="ECO:0000259" key="2">
    <source>
        <dbReference type="Pfam" id="PF06812"/>
    </source>
</evidence>